<accession>A0A3Q8IH21</accession>
<evidence type="ECO:0000313" key="8">
    <source>
        <dbReference type="Proteomes" id="UP000318447"/>
    </source>
</evidence>
<dbReference type="RefSeq" id="XP_003858820.1">
    <property type="nucleotide sequence ID" value="XM_003858772.1"/>
</dbReference>
<reference evidence="8" key="6">
    <citation type="submission" date="2019-02" db="EMBL/GenBank/DDBJ databases">
        <title>FDA dAtabase for Regulatory Grade micrObial Sequences (FDA-ARGOS): Supporting development and validation of Infectious Disease Dx tests.</title>
        <authorList>
            <person name="Duncan R."/>
            <person name="Fisher C."/>
            <person name="Tallon L."/>
            <person name="Sadzewicz L."/>
            <person name="Sengamalay N."/>
            <person name="Ott S."/>
            <person name="Godinez A."/>
            <person name="Nagaraj S."/>
            <person name="Vavikolanu K."/>
            <person name="Nadendla S."/>
            <person name="Aluvathingal J."/>
            <person name="Sichtig H."/>
        </authorList>
    </citation>
    <scope>NUCLEOTIDE SEQUENCE [LARGE SCALE GENOMIC DNA]</scope>
    <source>
        <strain evidence="8">FDAARGOS_361</strain>
    </source>
</reference>
<keyword evidence="2" id="KW-1133">Transmembrane helix</keyword>
<evidence type="ECO:0000256" key="1">
    <source>
        <dbReference type="SAM" id="MobiDB-lite"/>
    </source>
</evidence>
<dbReference type="VEuPathDB" id="TriTrypDB:LDHU3_09.1670"/>
<organism evidence="3 7">
    <name type="scientific">Leishmania donovani</name>
    <dbReference type="NCBI Taxonomy" id="5661"/>
    <lineage>
        <taxon>Eukaryota</taxon>
        <taxon>Discoba</taxon>
        <taxon>Euglenozoa</taxon>
        <taxon>Kinetoplastea</taxon>
        <taxon>Metakinetoplastina</taxon>
        <taxon>Trypanosomatida</taxon>
        <taxon>Trypanosomatidae</taxon>
        <taxon>Leishmaniinae</taxon>
        <taxon>Leishmania</taxon>
    </lineage>
</organism>
<dbReference type="AlphaFoldDB" id="A0A3Q8IH21"/>
<reference evidence="6" key="3">
    <citation type="submission" date="2011-02" db="EMBL/GenBank/DDBJ databases">
        <title>Whole genome sequencing of Leishmania donovani clinical lines reveals dynamic variation related to drug resistance.</title>
        <authorList>
            <person name="Downing T."/>
            <person name="Imamura H."/>
            <person name="Sanders M."/>
            <person name="Decuypere S."/>
            <person name="Hertz-Fowler C."/>
            <person name="Clark T.G."/>
            <person name="Rijal S."/>
            <person name="Sundar S."/>
            <person name="Quail M.A."/>
            <person name="De Doncker S."/>
            <person name="Maes I."/>
            <person name="Vanaerschot M."/>
            <person name="Stark O."/>
            <person name="Schonian G."/>
            <person name="Dujardin J.C."/>
            <person name="Berriman M."/>
        </authorList>
    </citation>
    <scope>NUCLEOTIDE SEQUENCE [LARGE SCALE GENOMIC DNA]</scope>
    <source>
        <strain evidence="6">BPK282A1</strain>
    </source>
</reference>
<keyword evidence="7" id="KW-1185">Reference proteome</keyword>
<evidence type="ECO:0000256" key="2">
    <source>
        <dbReference type="SAM" id="Phobius"/>
    </source>
</evidence>
<dbReference type="VEuPathDB" id="TriTrypDB:LdCL_090020600"/>
<dbReference type="Proteomes" id="UP000318447">
    <property type="component" value="Unassembled WGS sequence"/>
</dbReference>
<dbReference type="Proteomes" id="UP000008980">
    <property type="component" value="Chromosome 9"/>
</dbReference>
<protein>
    <submittedName>
        <fullName evidence="3">Uncharacterized protein</fullName>
    </submittedName>
</protein>
<dbReference type="EMBL" id="RHLC01000042">
    <property type="protein sequence ID" value="TPP41652.1"/>
    <property type="molecule type" value="Genomic_DNA"/>
</dbReference>
<dbReference type="VEuPathDB" id="TriTrypDB:LdBPK_091420.1"/>
<reference evidence="3 7" key="4">
    <citation type="journal article" date="2018" name="Sci. Rep.">
        <title>A complete Leishmania donovani reference genome identifies novel genetic variations associated with virulence.</title>
        <authorList>
            <person name="Lypaczewski P."/>
            <person name="Hoshizaki J."/>
            <person name="Zhang W.-W."/>
            <person name="McCall L.-I."/>
            <person name="Torcivia-Rodriguez J."/>
            <person name="Simonyan V."/>
            <person name="Kaur A."/>
            <person name="Dewar K."/>
            <person name="Matlashewski G."/>
        </authorList>
    </citation>
    <scope>NUCLEOTIDE SEQUENCE [LARGE SCALE GENOMIC DNA]</scope>
    <source>
        <strain evidence="3 7">LdCL</strain>
    </source>
</reference>
<sequence length="192" mass="21597">MQAPKTSTSSEKGEVVPSSRQSLSETPFVADPAEVAAFDIPVEYVRRIEDAQRAYGNHYMEHRMYTDAWNHAALTLGFQCCWLGVGAWIVSRGLSYSDPMNSVVARWVQHSRVRRLTTPISCFGLFILTATCMQLPYDFRLLREASAGIDRQTALMKKSMGERHLAYREGKIAKEQLEGKEAEAFAKGMKAQ</sequence>
<keyword evidence="2" id="KW-0472">Membrane</keyword>
<dbReference type="Proteomes" id="UP000274082">
    <property type="component" value="Chromosome 9"/>
</dbReference>
<dbReference type="GeneID" id="13392137"/>
<dbReference type="KEGG" id="ldo:LDBPK_091420"/>
<name>A0A3Q8IH21_LEIDO</name>
<evidence type="ECO:0000313" key="7">
    <source>
        <dbReference type="Proteomes" id="UP000274082"/>
    </source>
</evidence>
<evidence type="ECO:0000313" key="4">
    <source>
        <dbReference type="EMBL" id="CBZ32100.1"/>
    </source>
</evidence>
<reference evidence="5" key="5">
    <citation type="submission" date="2019-02" db="EMBL/GenBank/DDBJ databases">
        <title>FDA dAtabase for Regulatory Grade micrObial Sequences (FDA-ARGOS): Supporting development and validation of Infectious Disease Dx tests.</title>
        <authorList>
            <person name="Duncan R."/>
            <person name="Fisher C."/>
            <person name="Tallon L.J."/>
            <person name="Sadzewicz L."/>
            <person name="Sengamalay N."/>
            <person name="Ott S."/>
            <person name="Godinez A."/>
            <person name="Nagaraj S."/>
            <person name="Nadendla S."/>
            <person name="Sichtig H."/>
        </authorList>
    </citation>
    <scope>NUCLEOTIDE SEQUENCE</scope>
    <source>
        <strain evidence="5">FDAARGOS_361</strain>
    </source>
</reference>
<reference evidence="4 6" key="1">
    <citation type="journal article" date="2011" name="Genome Res.">
        <title>Whole genome sequencing of multiple Leishmania donovani clinical isolates provides insights into population structure and mechanisms of drug resistance.</title>
        <authorList>
            <person name="Downing T."/>
            <person name="Imamura H."/>
            <person name="Decuypere S."/>
            <person name="Clark T.G."/>
            <person name="Coombs G.H."/>
            <person name="Cotton J.A."/>
            <person name="Hilley J.D."/>
            <person name="de Doncker S."/>
            <person name="Maes I."/>
            <person name="Mottram J.C."/>
            <person name="Quail M.A."/>
            <person name="Rijal S."/>
            <person name="Sanders M."/>
            <person name="Schonian G."/>
            <person name="Stark O."/>
            <person name="Sundar S."/>
            <person name="Vanaerschot M."/>
            <person name="Hertz-Fowler C."/>
            <person name="Dujardin J.C."/>
            <person name="Berriman M."/>
        </authorList>
    </citation>
    <scope>NUCLEOTIDE SEQUENCE [LARGE SCALE GENOMIC DNA]</scope>
    <source>
        <strain evidence="4 6">BPK282A1</strain>
    </source>
</reference>
<evidence type="ECO:0000313" key="5">
    <source>
        <dbReference type="EMBL" id="TPP41652.1"/>
    </source>
</evidence>
<dbReference type="EMBL" id="CP029508">
    <property type="protein sequence ID" value="AYU76583.1"/>
    <property type="molecule type" value="Genomic_DNA"/>
</dbReference>
<evidence type="ECO:0000313" key="3">
    <source>
        <dbReference type="EMBL" id="AYU76583.1"/>
    </source>
</evidence>
<reference evidence="4" key="2">
    <citation type="submission" date="2011-01" db="EMBL/GenBank/DDBJ databases">
        <authorList>
            <person name="Zhao B.P."/>
            <person name="Ren Z.A."/>
            <person name="Li C.D."/>
        </authorList>
    </citation>
    <scope>NUCLEOTIDE SEQUENCE</scope>
    <source>
        <strain evidence="4">BPK282A1</strain>
    </source>
</reference>
<accession>E9BA27</accession>
<dbReference type="OMA" id="QCCWLGV"/>
<evidence type="ECO:0000313" key="6">
    <source>
        <dbReference type="Proteomes" id="UP000008980"/>
    </source>
</evidence>
<keyword evidence="2" id="KW-0812">Transmembrane</keyword>
<gene>
    <name evidence="5" type="ORF">CGC21_36685</name>
    <name evidence="4" type="ORF">LDBPK_091420</name>
    <name evidence="3" type="ORF">LdCL_090020600</name>
</gene>
<proteinExistence type="predicted"/>
<feature type="region of interest" description="Disordered" evidence="1">
    <location>
        <begin position="1"/>
        <end position="24"/>
    </location>
</feature>
<dbReference type="EMBL" id="FR799596">
    <property type="protein sequence ID" value="CBZ32100.1"/>
    <property type="molecule type" value="Genomic_DNA"/>
</dbReference>
<dbReference type="OrthoDB" id="271533at2759"/>
<feature type="transmembrane region" description="Helical" evidence="2">
    <location>
        <begin position="68"/>
        <end position="90"/>
    </location>
</feature>
<feature type="compositionally biased region" description="Polar residues" evidence="1">
    <location>
        <begin position="1"/>
        <end position="10"/>
    </location>
</feature>